<reference evidence="1 2" key="1">
    <citation type="journal article" date="2016" name="Proc. Natl. Acad. Sci. U.S.A.">
        <title>Lipid metabolic changes in an early divergent fungus govern the establishment of a mutualistic symbiosis with endobacteria.</title>
        <authorList>
            <person name="Lastovetsky O.A."/>
            <person name="Gaspar M.L."/>
            <person name="Mondo S.J."/>
            <person name="LaButti K.M."/>
            <person name="Sandor L."/>
            <person name="Grigoriev I.V."/>
            <person name="Henry S.A."/>
            <person name="Pawlowska T.E."/>
        </authorList>
    </citation>
    <scope>NUCLEOTIDE SEQUENCE [LARGE SCALE GENOMIC DNA]</scope>
    <source>
        <strain evidence="1 2">ATCC 11559</strain>
    </source>
</reference>
<evidence type="ECO:0000313" key="2">
    <source>
        <dbReference type="Proteomes" id="UP000242381"/>
    </source>
</evidence>
<organism evidence="1 2">
    <name type="scientific">Rhizopus microsporus</name>
    <dbReference type="NCBI Taxonomy" id="58291"/>
    <lineage>
        <taxon>Eukaryota</taxon>
        <taxon>Fungi</taxon>
        <taxon>Fungi incertae sedis</taxon>
        <taxon>Mucoromycota</taxon>
        <taxon>Mucoromycotina</taxon>
        <taxon>Mucoromycetes</taxon>
        <taxon>Mucorales</taxon>
        <taxon>Mucorineae</taxon>
        <taxon>Rhizopodaceae</taxon>
        <taxon>Rhizopus</taxon>
    </lineage>
</organism>
<sequence>PFHQLKESLKRYKKYVHKYYHEEWATGESIKKSFIQKYKRHNVDTYQVLNTIYRIADNTRIEARATTEIYEKQLYLHTH</sequence>
<accession>A0A1X0RJP3</accession>
<dbReference type="EMBL" id="KV921742">
    <property type="protein sequence ID" value="ORE12259.1"/>
    <property type="molecule type" value="Genomic_DNA"/>
</dbReference>
<evidence type="ECO:0000313" key="1">
    <source>
        <dbReference type="EMBL" id="ORE12259.1"/>
    </source>
</evidence>
<feature type="non-terminal residue" evidence="1">
    <location>
        <position position="1"/>
    </location>
</feature>
<protein>
    <submittedName>
        <fullName evidence="1">Uncharacterized protein</fullName>
    </submittedName>
</protein>
<proteinExistence type="predicted"/>
<dbReference type="Proteomes" id="UP000242381">
    <property type="component" value="Unassembled WGS sequence"/>
</dbReference>
<dbReference type="AlphaFoldDB" id="A0A1X0RJP3"/>
<gene>
    <name evidence="1" type="ORF">BCV71DRAFT_191359</name>
</gene>
<name>A0A1X0RJP3_RHIZD</name>